<dbReference type="PROSITE" id="PS50885">
    <property type="entry name" value="HAMP"/>
    <property type="match status" value="1"/>
</dbReference>
<dbReference type="AlphaFoldDB" id="A0A7Z0J9L9"/>
<dbReference type="GO" id="GO:0005886">
    <property type="term" value="C:plasma membrane"/>
    <property type="evidence" value="ECO:0007669"/>
    <property type="project" value="UniProtKB-SubCell"/>
</dbReference>
<dbReference type="PANTHER" id="PTHR44936:SF9">
    <property type="entry name" value="SENSOR PROTEIN CREC"/>
    <property type="match status" value="1"/>
</dbReference>
<dbReference type="InterPro" id="IPR003660">
    <property type="entry name" value="HAMP_dom"/>
</dbReference>
<dbReference type="Pfam" id="PF00672">
    <property type="entry name" value="HAMP"/>
    <property type="match status" value="1"/>
</dbReference>
<comment type="cofactor">
    <cofactor evidence="2">
        <name>Mn(2+)</name>
        <dbReference type="ChEBI" id="CHEBI:29035"/>
    </cofactor>
</comment>
<dbReference type="RefSeq" id="WP_179822974.1">
    <property type="nucleotide sequence ID" value="NZ_JACCFS010000001.1"/>
</dbReference>
<evidence type="ECO:0000256" key="13">
    <source>
        <dbReference type="ARBA" id="ARBA00022840"/>
    </source>
</evidence>
<evidence type="ECO:0000256" key="9">
    <source>
        <dbReference type="ARBA" id="ARBA00022692"/>
    </source>
</evidence>
<dbReference type="Pfam" id="PF00512">
    <property type="entry name" value="HisKA"/>
    <property type="match status" value="1"/>
</dbReference>
<dbReference type="EC" id="2.7.13.3" evidence="5"/>
<dbReference type="Pfam" id="PF02518">
    <property type="entry name" value="HATPase_c"/>
    <property type="match status" value="1"/>
</dbReference>
<dbReference type="Gene3D" id="6.10.340.10">
    <property type="match status" value="1"/>
</dbReference>
<dbReference type="Gene3D" id="3.30.565.10">
    <property type="entry name" value="Histidine kinase-like ATPase, C-terminal domain"/>
    <property type="match status" value="1"/>
</dbReference>
<evidence type="ECO:0000256" key="17">
    <source>
        <dbReference type="ARBA" id="ARBA00023012"/>
    </source>
</evidence>
<keyword evidence="26" id="KW-1185">Reference proteome</keyword>
<keyword evidence="13" id="KW-0067">ATP-binding</keyword>
<evidence type="ECO:0000256" key="11">
    <source>
        <dbReference type="ARBA" id="ARBA00022777"/>
    </source>
</evidence>
<dbReference type="InterPro" id="IPR003594">
    <property type="entry name" value="HATPase_dom"/>
</dbReference>
<evidence type="ECO:0000313" key="25">
    <source>
        <dbReference type="EMBL" id="NYJ34368.1"/>
    </source>
</evidence>
<dbReference type="PROSITE" id="PS50109">
    <property type="entry name" value="HIS_KIN"/>
    <property type="match status" value="1"/>
</dbReference>
<keyword evidence="11 25" id="KW-0418">Kinase</keyword>
<evidence type="ECO:0000256" key="16">
    <source>
        <dbReference type="ARBA" id="ARBA00022989"/>
    </source>
</evidence>
<dbReference type="InterPro" id="IPR036890">
    <property type="entry name" value="HATPase_C_sf"/>
</dbReference>
<dbReference type="CDD" id="cd00082">
    <property type="entry name" value="HisKA"/>
    <property type="match status" value="1"/>
</dbReference>
<evidence type="ECO:0000256" key="21">
    <source>
        <dbReference type="ARBA" id="ARBA00040454"/>
    </source>
</evidence>
<dbReference type="InterPro" id="IPR003661">
    <property type="entry name" value="HisK_dim/P_dom"/>
</dbReference>
<keyword evidence="17" id="KW-0902">Two-component regulatory system</keyword>
<keyword evidence="7" id="KW-0597">Phosphoprotein</keyword>
<evidence type="ECO:0000256" key="10">
    <source>
        <dbReference type="ARBA" id="ARBA00022741"/>
    </source>
</evidence>
<dbReference type="InterPro" id="IPR050980">
    <property type="entry name" value="2C_sensor_his_kinase"/>
</dbReference>
<name>A0A7Z0J9L9_9ACTN</name>
<evidence type="ECO:0000256" key="2">
    <source>
        <dbReference type="ARBA" id="ARBA00001936"/>
    </source>
</evidence>
<evidence type="ECO:0000256" key="4">
    <source>
        <dbReference type="ARBA" id="ARBA00004651"/>
    </source>
</evidence>
<dbReference type="GO" id="GO:0000155">
    <property type="term" value="F:phosphorelay sensor kinase activity"/>
    <property type="evidence" value="ECO:0007669"/>
    <property type="project" value="InterPro"/>
</dbReference>
<dbReference type="GO" id="GO:0005524">
    <property type="term" value="F:ATP binding"/>
    <property type="evidence" value="ECO:0007669"/>
    <property type="project" value="UniProtKB-KW"/>
</dbReference>
<dbReference type="InterPro" id="IPR005467">
    <property type="entry name" value="His_kinase_dom"/>
</dbReference>
<keyword evidence="14" id="KW-0460">Magnesium</keyword>
<evidence type="ECO:0000256" key="5">
    <source>
        <dbReference type="ARBA" id="ARBA00012438"/>
    </source>
</evidence>
<keyword evidence="20" id="KW-0464">Manganese</keyword>
<evidence type="ECO:0000256" key="18">
    <source>
        <dbReference type="ARBA" id="ARBA00023016"/>
    </source>
</evidence>
<dbReference type="SUPFAM" id="SSF47384">
    <property type="entry name" value="Homodimeric domain of signal transducing histidine kinase"/>
    <property type="match status" value="1"/>
</dbReference>
<dbReference type="SMART" id="SM00388">
    <property type="entry name" value="HisKA"/>
    <property type="match status" value="1"/>
</dbReference>
<keyword evidence="19" id="KW-0843">Virulence</keyword>
<keyword evidence="16" id="KW-0472">Membrane</keyword>
<evidence type="ECO:0000256" key="15">
    <source>
        <dbReference type="ARBA" id="ARBA00022912"/>
    </source>
</evidence>
<dbReference type="GO" id="GO:0004721">
    <property type="term" value="F:phosphoprotein phosphatase activity"/>
    <property type="evidence" value="ECO:0007669"/>
    <property type="project" value="UniProtKB-KW"/>
</dbReference>
<evidence type="ECO:0000256" key="8">
    <source>
        <dbReference type="ARBA" id="ARBA00022679"/>
    </source>
</evidence>
<dbReference type="EMBL" id="JACCFS010000001">
    <property type="protein sequence ID" value="NYJ34368.1"/>
    <property type="molecule type" value="Genomic_DNA"/>
</dbReference>
<dbReference type="SMART" id="SM00387">
    <property type="entry name" value="HATPase_c"/>
    <property type="match status" value="1"/>
</dbReference>
<keyword evidence="15" id="KW-0904">Protein phosphatase</keyword>
<feature type="domain" description="Histidine kinase" evidence="23">
    <location>
        <begin position="257"/>
        <end position="470"/>
    </location>
</feature>
<dbReference type="CDD" id="cd06225">
    <property type="entry name" value="HAMP"/>
    <property type="match status" value="1"/>
</dbReference>
<keyword evidence="9" id="KW-0812">Transmembrane</keyword>
<gene>
    <name evidence="25" type="ORF">HNR10_002249</name>
</gene>
<reference evidence="25 26" key="1">
    <citation type="submission" date="2020-07" db="EMBL/GenBank/DDBJ databases">
        <title>Sequencing the genomes of 1000 actinobacteria strains.</title>
        <authorList>
            <person name="Klenk H.-P."/>
        </authorList>
    </citation>
    <scope>NUCLEOTIDE SEQUENCE [LARGE SCALE GENOMIC DNA]</scope>
    <source>
        <strain evidence="25 26">DSM 44442</strain>
    </source>
</reference>
<dbReference type="PANTHER" id="PTHR44936">
    <property type="entry name" value="SENSOR PROTEIN CREC"/>
    <property type="match status" value="1"/>
</dbReference>
<keyword evidence="6" id="KW-1003">Cell membrane</keyword>
<keyword evidence="18" id="KW-0346">Stress response</keyword>
<evidence type="ECO:0000256" key="14">
    <source>
        <dbReference type="ARBA" id="ARBA00022842"/>
    </source>
</evidence>
<sequence>MSMRTRLTVLVSAAVALAVIAASLIAWAMIRGWMVSEMDESLLARVPDAGRIERITGQLPEGAPADNRLFHVNGLIQRDQVAVQFLRPDGAVERQLAPPAFSDRLSALSEDGVSLPVPPAGDPRLDTVTIAGENYRVLSTRVGESATIMRLFQPLSSLEQTLTAIGWTLAATAASGVALAAGVGWAVAATAVRPVHRLVDAAEGVTATGDLSRRVLLRRRKRVRQGKDELDRLGESFNSMLSALETSRAQQRELLENASHELRTPLTVLRNDFGLLARLERSDAGMADERRQLIDDLDTQVAALADEVDQIVTLARGDAVAEPRRLTSLPGIVEQAAARVRRLDPAVAVTVDAQPATAVVYPVALERAVANLARNAVQACAGGGTVTVTLRTTASAHRIEVLDDGPGIDPDEIPRLFQRFFRGAHGRTRPGSGLGLAIVDQVAALHGGQASAMNRPDGGACFVLAWPSATHTVGAAANVRGA</sequence>
<dbReference type="Gene3D" id="1.10.287.130">
    <property type="match status" value="1"/>
</dbReference>
<evidence type="ECO:0000256" key="12">
    <source>
        <dbReference type="ARBA" id="ARBA00022801"/>
    </source>
</evidence>
<evidence type="ECO:0000256" key="7">
    <source>
        <dbReference type="ARBA" id="ARBA00022553"/>
    </source>
</evidence>
<evidence type="ECO:0000256" key="20">
    <source>
        <dbReference type="ARBA" id="ARBA00023211"/>
    </source>
</evidence>
<evidence type="ECO:0000256" key="3">
    <source>
        <dbReference type="ARBA" id="ARBA00001946"/>
    </source>
</evidence>
<evidence type="ECO:0000259" key="24">
    <source>
        <dbReference type="PROSITE" id="PS50885"/>
    </source>
</evidence>
<keyword evidence="8 25" id="KW-0808">Transferase</keyword>
<comment type="catalytic activity">
    <reaction evidence="1">
        <text>ATP + protein L-histidine = ADP + protein N-phospho-L-histidine.</text>
        <dbReference type="EC" id="2.7.13.3"/>
    </reaction>
</comment>
<keyword evidence="12" id="KW-0378">Hydrolase</keyword>
<dbReference type="CDD" id="cd00075">
    <property type="entry name" value="HATPase"/>
    <property type="match status" value="1"/>
</dbReference>
<dbReference type="Proteomes" id="UP000572051">
    <property type="component" value="Unassembled WGS sequence"/>
</dbReference>
<protein>
    <recommendedName>
        <fullName evidence="21">Signal transduction histidine-protein kinase/phosphatase MprB</fullName>
        <ecNumber evidence="5">2.7.13.3</ecNumber>
    </recommendedName>
    <alternativeName>
        <fullName evidence="22">Mycobacterial persistence regulator B</fullName>
    </alternativeName>
</protein>
<keyword evidence="10" id="KW-0547">Nucleotide-binding</keyword>
<comment type="subcellular location">
    <subcellularLocation>
        <location evidence="4">Cell membrane</location>
        <topology evidence="4">Multi-pass membrane protein</topology>
    </subcellularLocation>
</comment>
<evidence type="ECO:0000256" key="22">
    <source>
        <dbReference type="ARBA" id="ARBA00041776"/>
    </source>
</evidence>
<evidence type="ECO:0000256" key="19">
    <source>
        <dbReference type="ARBA" id="ARBA00023026"/>
    </source>
</evidence>
<feature type="domain" description="HAMP" evidence="24">
    <location>
        <begin position="189"/>
        <end position="249"/>
    </location>
</feature>
<keyword evidence="16" id="KW-1133">Transmembrane helix</keyword>
<proteinExistence type="predicted"/>
<comment type="caution">
    <text evidence="25">The sequence shown here is derived from an EMBL/GenBank/DDBJ whole genome shotgun (WGS) entry which is preliminary data.</text>
</comment>
<dbReference type="InterPro" id="IPR004358">
    <property type="entry name" value="Sig_transdc_His_kin-like_C"/>
</dbReference>
<accession>A0A7Z0J9L9</accession>
<evidence type="ECO:0000259" key="23">
    <source>
        <dbReference type="PROSITE" id="PS50109"/>
    </source>
</evidence>
<evidence type="ECO:0000256" key="1">
    <source>
        <dbReference type="ARBA" id="ARBA00000085"/>
    </source>
</evidence>
<dbReference type="PRINTS" id="PR00344">
    <property type="entry name" value="BCTRLSENSOR"/>
</dbReference>
<dbReference type="SMART" id="SM00304">
    <property type="entry name" value="HAMP"/>
    <property type="match status" value="1"/>
</dbReference>
<evidence type="ECO:0000313" key="26">
    <source>
        <dbReference type="Proteomes" id="UP000572051"/>
    </source>
</evidence>
<dbReference type="SUPFAM" id="SSF55874">
    <property type="entry name" value="ATPase domain of HSP90 chaperone/DNA topoisomerase II/histidine kinase"/>
    <property type="match status" value="1"/>
</dbReference>
<organism evidence="25 26">
    <name type="scientific">Nocardiopsis aegyptia</name>
    <dbReference type="NCBI Taxonomy" id="220378"/>
    <lineage>
        <taxon>Bacteria</taxon>
        <taxon>Bacillati</taxon>
        <taxon>Actinomycetota</taxon>
        <taxon>Actinomycetes</taxon>
        <taxon>Streptosporangiales</taxon>
        <taxon>Nocardiopsidaceae</taxon>
        <taxon>Nocardiopsis</taxon>
    </lineage>
</organism>
<dbReference type="InterPro" id="IPR036097">
    <property type="entry name" value="HisK_dim/P_sf"/>
</dbReference>
<comment type="cofactor">
    <cofactor evidence="3">
        <name>Mg(2+)</name>
        <dbReference type="ChEBI" id="CHEBI:18420"/>
    </cofactor>
</comment>
<evidence type="ECO:0000256" key="6">
    <source>
        <dbReference type="ARBA" id="ARBA00022475"/>
    </source>
</evidence>